<keyword evidence="6" id="KW-0539">Nucleus</keyword>
<dbReference type="GO" id="GO:0005635">
    <property type="term" value="C:nuclear envelope"/>
    <property type="evidence" value="ECO:0007669"/>
    <property type="project" value="TreeGrafter"/>
</dbReference>
<sequence length="683" mass="77680">MSRLPIASRLQTTSLLAPLESSASRKRGASDAGIENEPPHSRKSLSSSTQTTTLQRRILTLEGVEAEQARRIEEQQLEIERLKGERMVLYEGEKEERETGEEREKQWAEERLRLSRQVSELRSSNSALKASFAQLETEHSHLSHQHAALSLNSSAETTHLKSRIKELEEERESLRGWERRARGLSIDLEEERRKAEERRRGAEDEAVDRHVDDTVRKELRRQSQHLATLDRNHASLQSEVIELRQKCREADAADRAAKEIERTLKEQIRTLELQLERARRDMDSLTQNFSSTSISSEDTVTLQNRLSALSALHQKATQDLVEKDSELQVLQERFNEYQMRSTASILSFSKRAEEAERELRWAKEGRMSAERREQMARAEIDALRALPAGDSGVSTADSAGRIAHLETLVETFRREVEGMQRDSREVEDRITQGAGLVKASLLSEAEERIGQLEREIQSLESTISQLTSANTTLDAEVNDLMRRVASGEYNPQLERCIELRANPAHKIHAVRTQVLDDLRRENEALLDRLAKVDRAGADGADGQGLVPRESFDRLRKEKDELERAHAKRLLRLKEIFGNKSKEFLEAVYSLLGWRIKFDESGADIRLTSMYAPKGKMGLTLKFASQEGHFGTMQMTGALAKGLEESRHFWIVERQSVPGFLAQVTTEMFEKTTIGRAAGYVGLE</sequence>
<dbReference type="AlphaFoldDB" id="A0A1Y2AFL0"/>
<dbReference type="GO" id="GO:0051301">
    <property type="term" value="P:cell division"/>
    <property type="evidence" value="ECO:0007669"/>
    <property type="project" value="UniProtKB-KW"/>
</dbReference>
<evidence type="ECO:0000256" key="1">
    <source>
        <dbReference type="ARBA" id="ARBA00004123"/>
    </source>
</evidence>
<dbReference type="GO" id="GO:0072686">
    <property type="term" value="C:mitotic spindle"/>
    <property type="evidence" value="ECO:0007669"/>
    <property type="project" value="TreeGrafter"/>
</dbReference>
<gene>
    <name evidence="10" type="ORF">BCR39DRAFT_502138</name>
</gene>
<evidence type="ECO:0000313" key="11">
    <source>
        <dbReference type="Proteomes" id="UP000193986"/>
    </source>
</evidence>
<dbReference type="PANTHER" id="PTHR23168">
    <property type="entry name" value="MITOTIC SPINDLE ASSEMBLY CHECKPOINT PROTEIN MAD1 MITOTIC ARREST DEFICIENT-LIKE PROTEIN 1"/>
    <property type="match status" value="1"/>
</dbReference>
<evidence type="ECO:0000256" key="7">
    <source>
        <dbReference type="ARBA" id="ARBA00023306"/>
    </source>
</evidence>
<dbReference type="InParanoid" id="A0A1Y2AFL0"/>
<dbReference type="GO" id="GO:0000776">
    <property type="term" value="C:kinetochore"/>
    <property type="evidence" value="ECO:0007669"/>
    <property type="project" value="TreeGrafter"/>
</dbReference>
<dbReference type="Gene3D" id="6.10.250.90">
    <property type="match status" value="1"/>
</dbReference>
<dbReference type="Pfam" id="PF05557">
    <property type="entry name" value="MAD"/>
    <property type="match status" value="1"/>
</dbReference>
<dbReference type="PANTHER" id="PTHR23168:SF0">
    <property type="entry name" value="MITOTIC SPINDLE ASSEMBLY CHECKPOINT PROTEIN MAD1"/>
    <property type="match status" value="1"/>
</dbReference>
<comment type="subcellular location">
    <subcellularLocation>
        <location evidence="1">Nucleus</location>
    </subcellularLocation>
</comment>
<name>A0A1Y2AFL0_9TREE</name>
<dbReference type="SUPFAM" id="SSF57997">
    <property type="entry name" value="Tropomyosin"/>
    <property type="match status" value="1"/>
</dbReference>
<dbReference type="InterPro" id="IPR008672">
    <property type="entry name" value="Mad1"/>
</dbReference>
<dbReference type="STRING" id="71784.A0A1Y2AFL0"/>
<feature type="coiled-coil region" evidence="8">
    <location>
        <begin position="174"/>
        <end position="288"/>
    </location>
</feature>
<feature type="region of interest" description="Disordered" evidence="9">
    <location>
        <begin position="17"/>
        <end position="54"/>
    </location>
</feature>
<keyword evidence="5" id="KW-0498">Mitosis</keyword>
<evidence type="ECO:0000256" key="9">
    <source>
        <dbReference type="SAM" id="MobiDB-lite"/>
    </source>
</evidence>
<evidence type="ECO:0000256" key="2">
    <source>
        <dbReference type="ARBA" id="ARBA00008029"/>
    </source>
</evidence>
<feature type="compositionally biased region" description="Low complexity" evidence="9">
    <location>
        <begin position="44"/>
        <end position="54"/>
    </location>
</feature>
<evidence type="ECO:0000256" key="3">
    <source>
        <dbReference type="ARBA" id="ARBA00022019"/>
    </source>
</evidence>
<organism evidence="10 11">
    <name type="scientific">Naematelia encephala</name>
    <dbReference type="NCBI Taxonomy" id="71784"/>
    <lineage>
        <taxon>Eukaryota</taxon>
        <taxon>Fungi</taxon>
        <taxon>Dikarya</taxon>
        <taxon>Basidiomycota</taxon>
        <taxon>Agaricomycotina</taxon>
        <taxon>Tremellomycetes</taxon>
        <taxon>Tremellales</taxon>
        <taxon>Naemateliaceae</taxon>
        <taxon>Naematelia</taxon>
    </lineage>
</organism>
<accession>A0A1Y2AFL0</accession>
<reference evidence="10 11" key="1">
    <citation type="submission" date="2016-07" db="EMBL/GenBank/DDBJ databases">
        <title>Pervasive Adenine N6-methylation of Active Genes in Fungi.</title>
        <authorList>
            <consortium name="DOE Joint Genome Institute"/>
            <person name="Mondo S.J."/>
            <person name="Dannebaum R.O."/>
            <person name="Kuo R.C."/>
            <person name="Labutti K."/>
            <person name="Haridas S."/>
            <person name="Kuo A."/>
            <person name="Salamov A."/>
            <person name="Ahrendt S.R."/>
            <person name="Lipzen A."/>
            <person name="Sullivan W."/>
            <person name="Andreopoulos W.B."/>
            <person name="Clum A."/>
            <person name="Lindquist E."/>
            <person name="Daum C."/>
            <person name="Ramamoorthy G.K."/>
            <person name="Gryganskyi A."/>
            <person name="Culley D."/>
            <person name="Magnuson J.K."/>
            <person name="James T.Y."/>
            <person name="O'Malley M.A."/>
            <person name="Stajich J.E."/>
            <person name="Spatafora J.W."/>
            <person name="Visel A."/>
            <person name="Grigoriev I.V."/>
        </authorList>
    </citation>
    <scope>NUCLEOTIDE SEQUENCE [LARGE SCALE GENOMIC DNA]</scope>
    <source>
        <strain evidence="10 11">68-887.2</strain>
    </source>
</reference>
<dbReference type="SUPFAM" id="SSF75704">
    <property type="entry name" value="Mitotic arrest deficient-like 1, Mad1"/>
    <property type="match status" value="1"/>
</dbReference>
<feature type="coiled-coil region" evidence="8">
    <location>
        <begin position="313"/>
        <end position="476"/>
    </location>
</feature>
<evidence type="ECO:0000256" key="8">
    <source>
        <dbReference type="SAM" id="Coils"/>
    </source>
</evidence>
<keyword evidence="11" id="KW-1185">Reference proteome</keyword>
<evidence type="ECO:0000313" key="10">
    <source>
        <dbReference type="EMBL" id="ORY21331.1"/>
    </source>
</evidence>
<comment type="caution">
    <text evidence="10">The sequence shown here is derived from an EMBL/GenBank/DDBJ whole genome shotgun (WGS) entry which is preliminary data.</text>
</comment>
<comment type="similarity">
    <text evidence="2">Belongs to the MAD1 family.</text>
</comment>
<dbReference type="Gene3D" id="3.30.457.60">
    <property type="match status" value="1"/>
</dbReference>
<dbReference type="GO" id="GO:0051315">
    <property type="term" value="P:attachment of mitotic spindle microtubules to kinetochore"/>
    <property type="evidence" value="ECO:0007669"/>
    <property type="project" value="TreeGrafter"/>
</dbReference>
<dbReference type="GO" id="GO:0007094">
    <property type="term" value="P:mitotic spindle assembly checkpoint signaling"/>
    <property type="evidence" value="ECO:0007669"/>
    <property type="project" value="InterPro"/>
</dbReference>
<dbReference type="Proteomes" id="UP000193986">
    <property type="component" value="Unassembled WGS sequence"/>
</dbReference>
<protein>
    <recommendedName>
        <fullName evidence="3">Spindle assembly checkpoint component MAD1</fullName>
    </recommendedName>
</protein>
<evidence type="ECO:0000256" key="4">
    <source>
        <dbReference type="ARBA" id="ARBA00022618"/>
    </source>
</evidence>
<keyword evidence="4" id="KW-0132">Cell division</keyword>
<evidence type="ECO:0000256" key="5">
    <source>
        <dbReference type="ARBA" id="ARBA00022776"/>
    </source>
</evidence>
<dbReference type="EMBL" id="MCFC01000113">
    <property type="protein sequence ID" value="ORY21331.1"/>
    <property type="molecule type" value="Genomic_DNA"/>
</dbReference>
<dbReference type="OrthoDB" id="331602at2759"/>
<evidence type="ECO:0000256" key="6">
    <source>
        <dbReference type="ARBA" id="ARBA00023242"/>
    </source>
</evidence>
<proteinExistence type="inferred from homology"/>
<keyword evidence="7" id="KW-0131">Cell cycle</keyword>
<keyword evidence="8" id="KW-0175">Coiled coil</keyword>